<reference evidence="3 4" key="1">
    <citation type="journal article" date="2014" name="Appl. Environ. Microbiol.">
        <title>Insights into the Microbial Degradation of Rubber and Gutta-Percha by Analysis of the Complete Genome of Nocardia nova SH22a.</title>
        <authorList>
            <person name="Luo Q."/>
            <person name="Hiessl S."/>
            <person name="Poehlein A."/>
            <person name="Daniel R."/>
            <person name="Steinbuchel A."/>
        </authorList>
    </citation>
    <scope>NUCLEOTIDE SEQUENCE [LARGE SCALE GENOMIC DNA]</scope>
    <source>
        <strain evidence="3">SH22a</strain>
    </source>
</reference>
<name>W5TB83_9NOCA</name>
<keyword evidence="4" id="KW-1185">Reference proteome</keyword>
<dbReference type="InterPro" id="IPR042070">
    <property type="entry name" value="PucR_C-HTH_sf"/>
</dbReference>
<evidence type="ECO:0000313" key="3">
    <source>
        <dbReference type="EMBL" id="AHH16457.1"/>
    </source>
</evidence>
<organism evidence="3 4">
    <name type="scientific">Nocardia nova SH22a</name>
    <dbReference type="NCBI Taxonomy" id="1415166"/>
    <lineage>
        <taxon>Bacteria</taxon>
        <taxon>Bacillati</taxon>
        <taxon>Actinomycetota</taxon>
        <taxon>Actinomycetes</taxon>
        <taxon>Mycobacteriales</taxon>
        <taxon>Nocardiaceae</taxon>
        <taxon>Nocardia</taxon>
    </lineage>
</organism>
<feature type="domain" description="PucR C-terminal helix-turn-helix" evidence="2">
    <location>
        <begin position="201"/>
        <end position="257"/>
    </location>
</feature>
<protein>
    <submittedName>
        <fullName evidence="3">Putative transcriptional regulator</fullName>
    </submittedName>
</protein>
<dbReference type="KEGG" id="nno:NONO_c16560"/>
<gene>
    <name evidence="3" type="ORF">NONO_c16560</name>
</gene>
<dbReference type="EMBL" id="CP006850">
    <property type="protein sequence ID" value="AHH16457.1"/>
    <property type="molecule type" value="Genomic_DNA"/>
</dbReference>
<dbReference type="Pfam" id="PF13556">
    <property type="entry name" value="HTH_30"/>
    <property type="match status" value="1"/>
</dbReference>
<dbReference type="AlphaFoldDB" id="W5TB83"/>
<sequence length="279" mass="29877">MTTDPPSSTGLPDGVFGPDAVAGIRGSGERPATGLPSGYTPAAWAQTSGTWTAGSYAVLALRISSHRQNPSERAARRAAERIRAALTASCPPEVLFAPCAQGGTVLFPAPMSGGELDIVLERLSAAAEVDLIAACALAAPAGVPDAAEQAHGLLTLAWRLRYPPRVYRLDDLALEYQLTRPGPGRRILGDLLNPLDDHPTLMRTLFVHIGNDLNRRRTARELGVHVHTVDYRLKRIGELTGFNPCSTRDLWYLRSAMVVRRGTASDDRAPDDTTGAPVD</sequence>
<proteinExistence type="predicted"/>
<feature type="compositionally biased region" description="Polar residues" evidence="1">
    <location>
        <begin position="1"/>
        <end position="10"/>
    </location>
</feature>
<dbReference type="STRING" id="1415166.NONO_c16560"/>
<evidence type="ECO:0000259" key="2">
    <source>
        <dbReference type="Pfam" id="PF13556"/>
    </source>
</evidence>
<evidence type="ECO:0000256" key="1">
    <source>
        <dbReference type="SAM" id="MobiDB-lite"/>
    </source>
</evidence>
<dbReference type="HOGENOM" id="CLU_996894_0_0_11"/>
<dbReference type="OrthoDB" id="4535840at2"/>
<accession>W5TB83</accession>
<dbReference type="PANTHER" id="PTHR33744">
    <property type="entry name" value="CARBOHYDRATE DIACID REGULATOR"/>
    <property type="match status" value="1"/>
</dbReference>
<dbReference type="eggNOG" id="COG3835">
    <property type="taxonomic scope" value="Bacteria"/>
</dbReference>
<dbReference type="PATRIC" id="fig|1415166.3.peg.1685"/>
<evidence type="ECO:0000313" key="4">
    <source>
        <dbReference type="Proteomes" id="UP000019150"/>
    </source>
</evidence>
<dbReference type="InterPro" id="IPR025736">
    <property type="entry name" value="PucR_C-HTH_dom"/>
</dbReference>
<dbReference type="InterPro" id="IPR051448">
    <property type="entry name" value="CdaR-like_regulators"/>
</dbReference>
<dbReference type="Proteomes" id="UP000019150">
    <property type="component" value="Chromosome"/>
</dbReference>
<feature type="region of interest" description="Disordered" evidence="1">
    <location>
        <begin position="1"/>
        <end position="32"/>
    </location>
</feature>
<dbReference type="Gene3D" id="1.10.10.2840">
    <property type="entry name" value="PucR C-terminal helix-turn-helix domain"/>
    <property type="match status" value="1"/>
</dbReference>
<dbReference type="RefSeq" id="WP_158436165.1">
    <property type="nucleotide sequence ID" value="NZ_CP006850.1"/>
</dbReference>